<dbReference type="AlphaFoldDB" id="U5EU04"/>
<dbReference type="GO" id="GO:0005634">
    <property type="term" value="C:nucleus"/>
    <property type="evidence" value="ECO:0007669"/>
    <property type="project" value="UniProtKB-SubCell"/>
</dbReference>
<feature type="compositionally biased region" description="Basic and acidic residues" evidence="15">
    <location>
        <begin position="1045"/>
        <end position="1054"/>
    </location>
</feature>
<reference evidence="17" key="1">
    <citation type="journal article" date="2014" name="Insect Biochem. Mol. Biol.">
        <title>An insight into the sialome of the frog biting fly, Corethrella appendiculata.</title>
        <authorList>
            <person name="Ribeiro J.M.C."/>
            <person name="Chagas A.C."/>
            <person name="Pham V.M."/>
            <person name="Lounibos L.P."/>
            <person name="Calvo E."/>
        </authorList>
    </citation>
    <scope>NUCLEOTIDE SEQUENCE</scope>
    <source>
        <tissue evidence="17">Salivary glands</tissue>
    </source>
</reference>
<feature type="compositionally biased region" description="Basic and acidic residues" evidence="15">
    <location>
        <begin position="720"/>
        <end position="733"/>
    </location>
</feature>
<dbReference type="InterPro" id="IPR025766">
    <property type="entry name" value="ADD"/>
</dbReference>
<dbReference type="PROSITE" id="PS51533">
    <property type="entry name" value="ADD"/>
    <property type="match status" value="1"/>
</dbReference>
<evidence type="ECO:0000256" key="15">
    <source>
        <dbReference type="SAM" id="MobiDB-lite"/>
    </source>
</evidence>
<keyword evidence="6" id="KW-0863">Zinc-finger</keyword>
<dbReference type="SUPFAM" id="SSF57903">
    <property type="entry name" value="FYVE/PHD zinc finger"/>
    <property type="match status" value="1"/>
</dbReference>
<keyword evidence="11" id="KW-0234">DNA repair</keyword>
<keyword evidence="7" id="KW-0378">Hydrolase</keyword>
<evidence type="ECO:0000256" key="13">
    <source>
        <dbReference type="ARBA" id="ARBA00047995"/>
    </source>
</evidence>
<keyword evidence="12" id="KW-0539">Nucleus</keyword>
<evidence type="ECO:0000259" key="16">
    <source>
        <dbReference type="PROSITE" id="PS51533"/>
    </source>
</evidence>
<dbReference type="InterPro" id="IPR011011">
    <property type="entry name" value="Znf_FYVE_PHD"/>
</dbReference>
<dbReference type="GO" id="GO:0005721">
    <property type="term" value="C:pericentric heterochromatin"/>
    <property type="evidence" value="ECO:0007669"/>
    <property type="project" value="TreeGrafter"/>
</dbReference>
<dbReference type="EMBL" id="GANO01004118">
    <property type="protein sequence ID" value="JAB55753.1"/>
    <property type="molecule type" value="mRNA"/>
</dbReference>
<evidence type="ECO:0000256" key="8">
    <source>
        <dbReference type="ARBA" id="ARBA00022833"/>
    </source>
</evidence>
<feature type="region of interest" description="Disordered" evidence="15">
    <location>
        <begin position="244"/>
        <end position="265"/>
    </location>
</feature>
<evidence type="ECO:0000256" key="2">
    <source>
        <dbReference type="ARBA" id="ARBA00007025"/>
    </source>
</evidence>
<name>U5EU04_9DIPT</name>
<evidence type="ECO:0000256" key="10">
    <source>
        <dbReference type="ARBA" id="ARBA00023125"/>
    </source>
</evidence>
<feature type="compositionally biased region" description="Polar residues" evidence="15">
    <location>
        <begin position="683"/>
        <end position="697"/>
    </location>
</feature>
<evidence type="ECO:0000256" key="4">
    <source>
        <dbReference type="ARBA" id="ARBA00022741"/>
    </source>
</evidence>
<feature type="compositionally biased region" description="Basic and acidic residues" evidence="15">
    <location>
        <begin position="892"/>
        <end position="912"/>
    </location>
</feature>
<dbReference type="GO" id="GO:0016787">
    <property type="term" value="F:hydrolase activity"/>
    <property type="evidence" value="ECO:0007669"/>
    <property type="project" value="UniProtKB-KW"/>
</dbReference>
<dbReference type="GO" id="GO:0003678">
    <property type="term" value="F:DNA helicase activity"/>
    <property type="evidence" value="ECO:0007669"/>
    <property type="project" value="UniProtKB-EC"/>
</dbReference>
<feature type="compositionally biased region" description="Basic and acidic residues" evidence="15">
    <location>
        <begin position="1015"/>
        <end position="1024"/>
    </location>
</feature>
<dbReference type="PANTHER" id="PTHR46357">
    <property type="entry name" value="TRANSCRIPTIONAL REGULATOR ATRX"/>
    <property type="match status" value="1"/>
</dbReference>
<dbReference type="Gene3D" id="3.30.40.10">
    <property type="entry name" value="Zinc/RING finger domain, C3HC4 (zinc finger)"/>
    <property type="match status" value="1"/>
</dbReference>
<dbReference type="GO" id="GO:0005524">
    <property type="term" value="F:ATP binding"/>
    <property type="evidence" value="ECO:0007669"/>
    <property type="project" value="UniProtKB-KW"/>
</dbReference>
<feature type="compositionally biased region" description="Acidic residues" evidence="15">
    <location>
        <begin position="982"/>
        <end position="1011"/>
    </location>
</feature>
<keyword evidence="14" id="KW-0175">Coiled coil</keyword>
<evidence type="ECO:0000256" key="14">
    <source>
        <dbReference type="SAM" id="Coils"/>
    </source>
</evidence>
<dbReference type="GO" id="GO:0008270">
    <property type="term" value="F:zinc ion binding"/>
    <property type="evidence" value="ECO:0007669"/>
    <property type="project" value="UniProtKB-KW"/>
</dbReference>
<dbReference type="Pfam" id="PF17981">
    <property type="entry name" value="ADD_ATRX"/>
    <property type="match status" value="1"/>
</dbReference>
<dbReference type="GO" id="GO:0010468">
    <property type="term" value="P:regulation of gene expression"/>
    <property type="evidence" value="ECO:0007669"/>
    <property type="project" value="UniProtKB-ARBA"/>
</dbReference>
<feature type="compositionally biased region" description="Basic and acidic residues" evidence="15">
    <location>
        <begin position="867"/>
        <end position="885"/>
    </location>
</feature>
<evidence type="ECO:0000256" key="12">
    <source>
        <dbReference type="ARBA" id="ARBA00023242"/>
    </source>
</evidence>
<feature type="coiled-coil region" evidence="14">
    <location>
        <begin position="422"/>
        <end position="458"/>
    </location>
</feature>
<keyword evidence="8" id="KW-0862">Zinc</keyword>
<accession>U5EU04</accession>
<feature type="compositionally biased region" description="Acidic residues" evidence="15">
    <location>
        <begin position="921"/>
        <end position="939"/>
    </location>
</feature>
<dbReference type="GO" id="GO:0031490">
    <property type="term" value="F:chromatin DNA binding"/>
    <property type="evidence" value="ECO:0007669"/>
    <property type="project" value="TreeGrafter"/>
</dbReference>
<evidence type="ECO:0000256" key="3">
    <source>
        <dbReference type="ARBA" id="ARBA00022723"/>
    </source>
</evidence>
<sequence>MSENYYDEDGFLLEFEEDTSDAEKQFYLRAFPNVNKIAERKVHCSSCYCHIGTAPISEAVIRMHPVLKVTHCRNCHTFYNSGEFDKGEDGSELYCRWCGQGGEVYCCSKCPYVFCKKCILQNLSRACVQDIARNENWNCFNCAPKIMWHLRAQHWALSNFIEKQKKEMNKKNLTVAEINALMKKDATTCCVKKDKKLPIKKPDKTYNKRPSTGTPTDNSTNNEITGGHFLLGGGTISRKATGTANIPDLVSSTPPPAKKKKGNNDEVVCTPDIMSMFMSPDEPPPLRQLPAATPTTPVTPAAVARPVVVQRPVPTGVPMLVPTTPNSPITPPTPVYHTINGYRIDLHTAAQQGTYRLPNGKLIQVRKQMPNTPAAQPAPPLAPQRNTTLQIRQPGTTNIYGLQNGQLVQRVTNGSSNVQISLNLQQQQMAQQQIQIQQQQQQQRQQQMQQQQQQQQQQHQAQQPGQMPPLVLLQNLVNAKHPDTPLGAAQKEFEMKLLSGAEICHHIVGKINTLTNSNSFKTIRNVHDLKELYIHVSYLLTYAMGRFKTLQEKCVDDVKKMGFTKDSDFVMMGMAKATDAKEDDKSDEEDDDCEIVEQKTTLIEIDSDDEDAGAKSQGENKTPKKTTEQDTPNDAEKTSSDVDADKNKDETEIHVELVSDKQGTDDTEVEPIPMDPTELLAVSLNSSGEEQNDTTKQSDSEANDAEENIEAYKLVEICDGEQKDENDEGKTNDVEMITDENDGELKDGEAENESDKVVAESSEDKSEKNSENDEEDKSEKIDESEDKTEKADEDEDKAEMIVVESSEKEEAEKADVSEDKEGKSTEGKDKSEKEVETKEDESQKSPESEEKSDENKIEEMEDEDKEKEESKEEENKSQDAEKELENVEMAEEAEKADKQADDVDAAQDKSDENVESVDAAKEEEEEKEEQADDNNEDSDEKINEIEEKTESEKIDETDSNDKIQSEESSDVINTEMESKENDETEEINEETSEEKMETDEQSNEAQEDELTEMPSDEKEDKKEIDEEEKEENLLEENKDDEISENNEKENKEENINSPLSPSKADENVLENDENSTQENSNDKAEDNETEIVPNLDEILQATAEQAQTEDSTFMDVDLDQQLEKSLAEAMQTTSQTDVEVTKTDDFLNGNHVIDELLNANDENMEPEIITKSLDELENIDSPEQYF</sequence>
<comment type="similarity">
    <text evidence="2">Belongs to the SNF2/RAD54 helicase family.</text>
</comment>
<keyword evidence="9" id="KW-0067">ATP-binding</keyword>
<evidence type="ECO:0000256" key="6">
    <source>
        <dbReference type="ARBA" id="ARBA00022771"/>
    </source>
</evidence>
<feature type="compositionally biased region" description="Basic and acidic residues" evidence="15">
    <location>
        <begin position="743"/>
        <end position="781"/>
    </location>
</feature>
<evidence type="ECO:0000256" key="7">
    <source>
        <dbReference type="ARBA" id="ARBA00022801"/>
    </source>
</evidence>
<evidence type="ECO:0000313" key="17">
    <source>
        <dbReference type="EMBL" id="JAB55753.1"/>
    </source>
</evidence>
<feature type="compositionally biased region" description="Basic and acidic residues" evidence="15">
    <location>
        <begin position="621"/>
        <end position="664"/>
    </location>
</feature>
<feature type="domain" description="PHD-type" evidence="16">
    <location>
        <begin position="32"/>
        <end position="170"/>
    </location>
</feature>
<comment type="catalytic activity">
    <reaction evidence="13">
        <text>ATP + H2O = ADP + phosphate + H(+)</text>
        <dbReference type="Rhea" id="RHEA:13065"/>
        <dbReference type="ChEBI" id="CHEBI:15377"/>
        <dbReference type="ChEBI" id="CHEBI:15378"/>
        <dbReference type="ChEBI" id="CHEBI:30616"/>
        <dbReference type="ChEBI" id="CHEBI:43474"/>
        <dbReference type="ChEBI" id="CHEBI:456216"/>
        <dbReference type="EC" id="3.6.4.12"/>
    </reaction>
</comment>
<dbReference type="PANTHER" id="PTHR46357:SF1">
    <property type="entry name" value="TRANSCRIPTIONAL REGULATOR ATRX"/>
    <property type="match status" value="1"/>
</dbReference>
<keyword evidence="4" id="KW-0547">Nucleotide-binding</keyword>
<evidence type="ECO:0000256" key="5">
    <source>
        <dbReference type="ARBA" id="ARBA00022763"/>
    </source>
</evidence>
<feature type="region of interest" description="Disordered" evidence="15">
    <location>
        <begin position="201"/>
        <end position="224"/>
    </location>
</feature>
<proteinExistence type="evidence at transcript level"/>
<feature type="compositionally biased region" description="Polar residues" evidence="15">
    <location>
        <begin position="208"/>
        <end position="224"/>
    </location>
</feature>
<keyword evidence="3" id="KW-0479">Metal-binding</keyword>
<keyword evidence="5" id="KW-0227">DNA damage</keyword>
<feature type="region of interest" description="Disordered" evidence="15">
    <location>
        <begin position="600"/>
        <end position="1093"/>
    </location>
</feature>
<feature type="compositionally biased region" description="Basic and acidic residues" evidence="15">
    <location>
        <begin position="805"/>
        <end position="858"/>
    </location>
</feature>
<protein>
    <submittedName>
        <fullName evidence="17">Putative retinitis pigmentosa gtpase regulator b</fullName>
    </submittedName>
</protein>
<dbReference type="GO" id="GO:0006281">
    <property type="term" value="P:DNA repair"/>
    <property type="evidence" value="ECO:0007669"/>
    <property type="project" value="UniProtKB-KW"/>
</dbReference>
<dbReference type="InterPro" id="IPR041430">
    <property type="entry name" value="ADD_ATRX"/>
</dbReference>
<dbReference type="InterPro" id="IPR013083">
    <property type="entry name" value="Znf_RING/FYVE/PHD"/>
</dbReference>
<feature type="compositionally biased region" description="Acidic residues" evidence="15">
    <location>
        <begin position="782"/>
        <end position="797"/>
    </location>
</feature>
<feature type="compositionally biased region" description="Basic and acidic residues" evidence="15">
    <location>
        <begin position="940"/>
        <end position="965"/>
    </location>
</feature>
<keyword evidence="10" id="KW-0238">DNA-binding</keyword>
<evidence type="ECO:0000256" key="11">
    <source>
        <dbReference type="ARBA" id="ARBA00023204"/>
    </source>
</evidence>
<organism evidence="17">
    <name type="scientific">Corethrella appendiculata</name>
    <dbReference type="NCBI Taxonomy" id="1370023"/>
    <lineage>
        <taxon>Eukaryota</taxon>
        <taxon>Metazoa</taxon>
        <taxon>Ecdysozoa</taxon>
        <taxon>Arthropoda</taxon>
        <taxon>Hexapoda</taxon>
        <taxon>Insecta</taxon>
        <taxon>Pterygota</taxon>
        <taxon>Neoptera</taxon>
        <taxon>Endopterygota</taxon>
        <taxon>Diptera</taxon>
        <taxon>Nematocera</taxon>
        <taxon>Culicoidea</taxon>
        <taxon>Chaoboridae</taxon>
        <taxon>Corethrella</taxon>
    </lineage>
</organism>
<dbReference type="InterPro" id="IPR052131">
    <property type="entry name" value="ATRX_domain-containing"/>
</dbReference>
<dbReference type="CDD" id="cd11726">
    <property type="entry name" value="ADDz_ATRX"/>
    <property type="match status" value="1"/>
</dbReference>
<dbReference type="GO" id="GO:0006338">
    <property type="term" value="P:chromatin remodeling"/>
    <property type="evidence" value="ECO:0007669"/>
    <property type="project" value="TreeGrafter"/>
</dbReference>
<dbReference type="GO" id="GO:0031297">
    <property type="term" value="P:replication fork processing"/>
    <property type="evidence" value="ECO:0007669"/>
    <property type="project" value="TreeGrafter"/>
</dbReference>
<evidence type="ECO:0000256" key="1">
    <source>
        <dbReference type="ARBA" id="ARBA00004123"/>
    </source>
</evidence>
<evidence type="ECO:0000256" key="9">
    <source>
        <dbReference type="ARBA" id="ARBA00022840"/>
    </source>
</evidence>
<comment type="subcellular location">
    <subcellularLocation>
        <location evidence="1">Nucleus</location>
    </subcellularLocation>
</comment>